<keyword evidence="6" id="KW-1185">Reference proteome</keyword>
<evidence type="ECO:0000313" key="6">
    <source>
        <dbReference type="Proteomes" id="UP000070504"/>
    </source>
</evidence>
<protein>
    <submittedName>
        <fullName evidence="5">Nitroreductase</fullName>
    </submittedName>
</protein>
<comment type="similarity">
    <text evidence="1">Belongs to the nitroreductase family.</text>
</comment>
<dbReference type="Pfam" id="PF14512">
    <property type="entry name" value="TM1586_NiRdase"/>
    <property type="match status" value="1"/>
</dbReference>
<dbReference type="Pfam" id="PF00881">
    <property type="entry name" value="Nitroreductase"/>
    <property type="match status" value="1"/>
</dbReference>
<dbReference type="InterPro" id="IPR029478">
    <property type="entry name" value="TM1586_NiRdase"/>
</dbReference>
<dbReference type="AlphaFoldDB" id="A0A133VKI3"/>
<evidence type="ECO:0000313" key="5">
    <source>
        <dbReference type="EMBL" id="KXB06949.1"/>
    </source>
</evidence>
<evidence type="ECO:0000256" key="2">
    <source>
        <dbReference type="ARBA" id="ARBA00023002"/>
    </source>
</evidence>
<dbReference type="Gene3D" id="3.40.109.10">
    <property type="entry name" value="NADH Oxidase"/>
    <property type="match status" value="1"/>
</dbReference>
<dbReference type="InterPro" id="IPR029479">
    <property type="entry name" value="Nitroreductase"/>
</dbReference>
<keyword evidence="2" id="KW-0560">Oxidoreductase</keyword>
<proteinExistence type="inferred from homology"/>
<organism evidence="5 6">
    <name type="scientific">candidate division MSBL1 archaeon SCGC-AAA382K21</name>
    <dbReference type="NCBI Taxonomy" id="1698283"/>
    <lineage>
        <taxon>Archaea</taxon>
        <taxon>Methanobacteriati</taxon>
        <taxon>Methanobacteriota</taxon>
        <taxon>candidate division MSBL1</taxon>
    </lineage>
</organism>
<dbReference type="PANTHER" id="PTHR43673:SF10">
    <property type="entry name" value="NADH DEHYDROGENASE_NAD(P)H NITROREDUCTASE XCC3605-RELATED"/>
    <property type="match status" value="1"/>
</dbReference>
<evidence type="ECO:0000259" key="4">
    <source>
        <dbReference type="Pfam" id="PF14512"/>
    </source>
</evidence>
<evidence type="ECO:0000259" key="3">
    <source>
        <dbReference type="Pfam" id="PF00881"/>
    </source>
</evidence>
<gene>
    <name evidence="5" type="ORF">AKJ54_00940</name>
</gene>
<evidence type="ECO:0000256" key="1">
    <source>
        <dbReference type="ARBA" id="ARBA00007118"/>
    </source>
</evidence>
<name>A0A133VKI3_9EURY</name>
<feature type="domain" description="Putative nitroreductase TM1586" evidence="4">
    <location>
        <begin position="103"/>
        <end position="169"/>
    </location>
</feature>
<accession>A0A133VKI3</accession>
<dbReference type="CDD" id="cd02139">
    <property type="entry name" value="nitroreductase"/>
    <property type="match status" value="1"/>
</dbReference>
<dbReference type="Proteomes" id="UP000070504">
    <property type="component" value="Unassembled WGS sequence"/>
</dbReference>
<reference evidence="5 6" key="1">
    <citation type="journal article" date="2016" name="Sci. Rep.">
        <title>Metabolic traits of an uncultured archaeal lineage -MSBL1- from brine pools of the Red Sea.</title>
        <authorList>
            <person name="Mwirichia R."/>
            <person name="Alam I."/>
            <person name="Rashid M."/>
            <person name="Vinu M."/>
            <person name="Ba-Alawi W."/>
            <person name="Anthony Kamau A."/>
            <person name="Kamanda Ngugi D."/>
            <person name="Goker M."/>
            <person name="Klenk H.P."/>
            <person name="Bajic V."/>
            <person name="Stingl U."/>
        </authorList>
    </citation>
    <scope>NUCLEOTIDE SEQUENCE [LARGE SCALE GENOMIC DNA]</scope>
    <source>
        <strain evidence="5">SCGC-AAA382K21</strain>
    </source>
</reference>
<dbReference type="InterPro" id="IPR000415">
    <property type="entry name" value="Nitroreductase-like"/>
</dbReference>
<sequence length="171" mass="19405">MKVEDAILKRRSVRSYKDKNISPDKLEKIMNAVRMAPSANNRQDWKFIVVKDEKKKNEVFEASKEQSQIKEAPVVIAGIATDSEKQMTCEVPGGIVDVTIALDHLSLIATEEGLGTCWIGAFYQDKVKKALEVPEEHKVVSMMTLGYPKKSMEKREKNRKELSEVVSYNVF</sequence>
<feature type="domain" description="Nitroreductase" evidence="3">
    <location>
        <begin position="7"/>
        <end position="77"/>
    </location>
</feature>
<dbReference type="SUPFAM" id="SSF55469">
    <property type="entry name" value="FMN-dependent nitroreductase-like"/>
    <property type="match status" value="1"/>
</dbReference>
<dbReference type="PANTHER" id="PTHR43673">
    <property type="entry name" value="NAD(P)H NITROREDUCTASE YDGI-RELATED"/>
    <property type="match status" value="1"/>
</dbReference>
<dbReference type="GO" id="GO:0016491">
    <property type="term" value="F:oxidoreductase activity"/>
    <property type="evidence" value="ECO:0007669"/>
    <property type="project" value="UniProtKB-KW"/>
</dbReference>
<dbReference type="EMBL" id="LHYH01000018">
    <property type="protein sequence ID" value="KXB06949.1"/>
    <property type="molecule type" value="Genomic_DNA"/>
</dbReference>
<comment type="caution">
    <text evidence="5">The sequence shown here is derived from an EMBL/GenBank/DDBJ whole genome shotgun (WGS) entry which is preliminary data.</text>
</comment>